<comment type="subcellular location">
    <subcellularLocation>
        <location evidence="2">Cell envelope</location>
    </subcellularLocation>
</comment>
<keyword evidence="5 11" id="KW-0378">Hydrolase</keyword>
<keyword evidence="7" id="KW-0482">Metalloprotease</keyword>
<dbReference type="Gene3D" id="3.10.450.350">
    <property type="match status" value="2"/>
</dbReference>
<evidence type="ECO:0000256" key="3">
    <source>
        <dbReference type="ARBA" id="ARBA00022670"/>
    </source>
</evidence>
<dbReference type="Pfam" id="PF01551">
    <property type="entry name" value="Peptidase_M23"/>
    <property type="match status" value="1"/>
</dbReference>
<keyword evidence="6" id="KW-0862">Zinc</keyword>
<evidence type="ECO:0000256" key="7">
    <source>
        <dbReference type="ARBA" id="ARBA00023049"/>
    </source>
</evidence>
<keyword evidence="4" id="KW-0479">Metal-binding</keyword>
<gene>
    <name evidence="11" type="ORF">MNBD_ALPHA01-2009</name>
</gene>
<keyword evidence="8" id="KW-0472">Membrane</keyword>
<evidence type="ECO:0000256" key="1">
    <source>
        <dbReference type="ARBA" id="ARBA00001947"/>
    </source>
</evidence>
<evidence type="ECO:0000313" key="11">
    <source>
        <dbReference type="EMBL" id="VAV90836.1"/>
    </source>
</evidence>
<evidence type="ECO:0000259" key="10">
    <source>
        <dbReference type="Pfam" id="PF19425"/>
    </source>
</evidence>
<dbReference type="PANTHER" id="PTHR21666:SF288">
    <property type="entry name" value="CELL DIVISION PROTEIN YTFB"/>
    <property type="match status" value="1"/>
</dbReference>
<evidence type="ECO:0000256" key="6">
    <source>
        <dbReference type="ARBA" id="ARBA00022833"/>
    </source>
</evidence>
<dbReference type="GO" id="GO:0004222">
    <property type="term" value="F:metalloendopeptidase activity"/>
    <property type="evidence" value="ECO:0007669"/>
    <property type="project" value="TreeGrafter"/>
</dbReference>
<dbReference type="InterPro" id="IPR045834">
    <property type="entry name" value="Csd3_N2"/>
</dbReference>
<accession>A0A3B0RQJ3</accession>
<sequence length="479" mass="54054">MQKRESVIQRLKNIYPDYFRGRKRRRFLMGVALFAGGVILGSFINGSLTDFSASDAQKTESHQPLPVEEEYLDHVNNTPSDEIAPPEESLFDFKEVSIKRGQGMMDVLVKSGADRQDAHKAIKALSKHFNMKKLQIGQTLQAVYDSQGRLSGLDMQKNFDHMIRVRRTEDAFGATLEDLPSLKLTRHVQGVIEDSLFLSAYREGLPNRVIVDMIRIFSFDVDFQREIRKGDQFEIFYERKISEDGRRVEEGNILFARLTLRGKPISLYRYKPAKAHFADYFHENGQSAKKALMRTPIEGARLSSYYGKRKHPVLGYTRMHKGLDFGAPTGTPIMAAGDGIVERASRFGAYGNYVRIRHNGTYKTAYAHLSKYGRGIKAGKRVKQGQIIGYVGATGRVTARHLHYEVLVNGKQVNPLRLKIPTGITLKGKDKKKFLTLAGDVNNQIMARKQNILLTSNQKVAMNEAGESDKNKSMLTGGF</sequence>
<feature type="domain" description="Csd3-like second N-terminal" evidence="10">
    <location>
        <begin position="186"/>
        <end position="305"/>
    </location>
</feature>
<dbReference type="GO" id="GO:0030313">
    <property type="term" value="C:cell envelope"/>
    <property type="evidence" value="ECO:0007669"/>
    <property type="project" value="UniProtKB-SubCell"/>
</dbReference>
<evidence type="ECO:0000256" key="8">
    <source>
        <dbReference type="SAM" id="Phobius"/>
    </source>
</evidence>
<dbReference type="AlphaFoldDB" id="A0A3B0RQJ3"/>
<keyword evidence="3" id="KW-0645">Protease</keyword>
<protein>
    <submittedName>
        <fullName evidence="11">Peptidase, family M23</fullName>
        <ecNumber evidence="11">3.4.24.-</ecNumber>
    </submittedName>
</protein>
<keyword evidence="8" id="KW-0812">Transmembrane</keyword>
<evidence type="ECO:0000256" key="4">
    <source>
        <dbReference type="ARBA" id="ARBA00022723"/>
    </source>
</evidence>
<keyword evidence="8" id="KW-1133">Transmembrane helix</keyword>
<dbReference type="InterPro" id="IPR050570">
    <property type="entry name" value="Cell_wall_metabolism_enzyme"/>
</dbReference>
<evidence type="ECO:0000256" key="5">
    <source>
        <dbReference type="ARBA" id="ARBA00022801"/>
    </source>
</evidence>
<feature type="transmembrane region" description="Helical" evidence="8">
    <location>
        <begin position="27"/>
        <end position="48"/>
    </location>
</feature>
<dbReference type="GO" id="GO:0006508">
    <property type="term" value="P:proteolysis"/>
    <property type="evidence" value="ECO:0007669"/>
    <property type="project" value="UniProtKB-KW"/>
</dbReference>
<dbReference type="Gene3D" id="2.70.70.10">
    <property type="entry name" value="Glucose Permease (Domain IIA)"/>
    <property type="match status" value="1"/>
</dbReference>
<dbReference type="InterPro" id="IPR011055">
    <property type="entry name" value="Dup_hybrid_motif"/>
</dbReference>
<dbReference type="PANTHER" id="PTHR21666">
    <property type="entry name" value="PEPTIDASE-RELATED"/>
    <property type="match status" value="1"/>
</dbReference>
<dbReference type="EC" id="3.4.24.-" evidence="11"/>
<reference evidence="11" key="1">
    <citation type="submission" date="2018-06" db="EMBL/GenBank/DDBJ databases">
        <authorList>
            <person name="Zhirakovskaya E."/>
        </authorList>
    </citation>
    <scope>NUCLEOTIDE SEQUENCE</scope>
</reference>
<evidence type="ECO:0000256" key="2">
    <source>
        <dbReference type="ARBA" id="ARBA00004196"/>
    </source>
</evidence>
<organism evidence="11">
    <name type="scientific">hydrothermal vent metagenome</name>
    <dbReference type="NCBI Taxonomy" id="652676"/>
    <lineage>
        <taxon>unclassified sequences</taxon>
        <taxon>metagenomes</taxon>
        <taxon>ecological metagenomes</taxon>
    </lineage>
</organism>
<feature type="domain" description="M23ase beta-sheet core" evidence="9">
    <location>
        <begin position="318"/>
        <end position="415"/>
    </location>
</feature>
<proteinExistence type="predicted"/>
<dbReference type="Pfam" id="PF19425">
    <property type="entry name" value="Csd3_N2"/>
    <property type="match status" value="1"/>
</dbReference>
<evidence type="ECO:0000259" key="9">
    <source>
        <dbReference type="Pfam" id="PF01551"/>
    </source>
</evidence>
<comment type="cofactor">
    <cofactor evidence="1">
        <name>Zn(2+)</name>
        <dbReference type="ChEBI" id="CHEBI:29105"/>
    </cofactor>
</comment>
<dbReference type="CDD" id="cd12797">
    <property type="entry name" value="M23_peptidase"/>
    <property type="match status" value="1"/>
</dbReference>
<name>A0A3B0RQJ3_9ZZZZ</name>
<dbReference type="InterPro" id="IPR016047">
    <property type="entry name" value="M23ase_b-sheet_dom"/>
</dbReference>
<dbReference type="GO" id="GO:0046872">
    <property type="term" value="F:metal ion binding"/>
    <property type="evidence" value="ECO:0007669"/>
    <property type="project" value="UniProtKB-KW"/>
</dbReference>
<dbReference type="SUPFAM" id="SSF51261">
    <property type="entry name" value="Duplicated hybrid motif"/>
    <property type="match status" value="1"/>
</dbReference>
<dbReference type="EMBL" id="UOEJ01000013">
    <property type="protein sequence ID" value="VAV90836.1"/>
    <property type="molecule type" value="Genomic_DNA"/>
</dbReference>